<dbReference type="Proteomes" id="UP000472270">
    <property type="component" value="Unassembled WGS sequence"/>
</dbReference>
<organism evidence="1 2">
    <name type="scientific">Sinocyclocheilus rhinocerous</name>
    <dbReference type="NCBI Taxonomy" id="307959"/>
    <lineage>
        <taxon>Eukaryota</taxon>
        <taxon>Metazoa</taxon>
        <taxon>Chordata</taxon>
        <taxon>Craniata</taxon>
        <taxon>Vertebrata</taxon>
        <taxon>Euteleostomi</taxon>
        <taxon>Actinopterygii</taxon>
        <taxon>Neopterygii</taxon>
        <taxon>Teleostei</taxon>
        <taxon>Ostariophysi</taxon>
        <taxon>Cypriniformes</taxon>
        <taxon>Cyprinidae</taxon>
        <taxon>Cyprininae</taxon>
        <taxon>Sinocyclocheilus</taxon>
    </lineage>
</organism>
<sequence>EAAATHQSGSRPFEHFICDKPQITCDKRIVIDLKAELKRRNLDIGVLWRDMKRVQFGAESDWLH</sequence>
<evidence type="ECO:0000313" key="1">
    <source>
        <dbReference type="Ensembl" id="ENSSRHP00000102180.1"/>
    </source>
</evidence>
<reference evidence="1" key="1">
    <citation type="submission" date="2025-08" db="UniProtKB">
        <authorList>
            <consortium name="Ensembl"/>
        </authorList>
    </citation>
    <scope>IDENTIFICATION</scope>
</reference>
<accession>A0A673NF07</accession>
<keyword evidence="2" id="KW-1185">Reference proteome</keyword>
<dbReference type="AlphaFoldDB" id="A0A673NF07"/>
<protein>
    <submittedName>
        <fullName evidence="1">Uncharacterized protein</fullName>
    </submittedName>
</protein>
<reference evidence="1" key="2">
    <citation type="submission" date="2025-09" db="UniProtKB">
        <authorList>
            <consortium name="Ensembl"/>
        </authorList>
    </citation>
    <scope>IDENTIFICATION</scope>
</reference>
<evidence type="ECO:0000313" key="2">
    <source>
        <dbReference type="Proteomes" id="UP000472270"/>
    </source>
</evidence>
<dbReference type="Ensembl" id="ENSSRHT00000104937.1">
    <property type="protein sequence ID" value="ENSSRHP00000102180.1"/>
    <property type="gene ID" value="ENSSRHG00000050044.1"/>
</dbReference>
<name>A0A673NF07_9TELE</name>
<proteinExistence type="predicted"/>